<evidence type="ECO:0000256" key="5">
    <source>
        <dbReference type="ARBA" id="ARBA00022448"/>
    </source>
</evidence>
<dbReference type="GO" id="GO:1904680">
    <property type="term" value="F:peptide transmembrane transporter activity"/>
    <property type="evidence" value="ECO:0007669"/>
    <property type="project" value="TreeGrafter"/>
</dbReference>
<evidence type="ECO:0000256" key="8">
    <source>
        <dbReference type="SAM" id="SignalP"/>
    </source>
</evidence>
<protein>
    <recommendedName>
        <fullName evidence="4">Glutathione-binding protein GsiB</fullName>
    </recommendedName>
</protein>
<dbReference type="InterPro" id="IPR030678">
    <property type="entry name" value="Peptide/Ni-bd"/>
</dbReference>
<feature type="signal peptide" evidence="8">
    <location>
        <begin position="1"/>
        <end position="24"/>
    </location>
</feature>
<evidence type="ECO:0000256" key="2">
    <source>
        <dbReference type="ARBA" id="ARBA00004418"/>
    </source>
</evidence>
<feature type="domain" description="Solute-binding protein family 5" evidence="9">
    <location>
        <begin position="67"/>
        <end position="423"/>
    </location>
</feature>
<name>A0A344PGE3_9RHOB</name>
<dbReference type="Gene3D" id="3.10.105.10">
    <property type="entry name" value="Dipeptide-binding Protein, Domain 3"/>
    <property type="match status" value="1"/>
</dbReference>
<comment type="function">
    <text evidence="1">Part of the ABC transporter complex GsiABCD involved in glutathione import. Binds glutathione.</text>
</comment>
<organism evidence="10 11">
    <name type="scientific">Paracoccus suum</name>
    <dbReference type="NCBI Taxonomy" id="2259340"/>
    <lineage>
        <taxon>Bacteria</taxon>
        <taxon>Pseudomonadati</taxon>
        <taxon>Pseudomonadota</taxon>
        <taxon>Alphaproteobacteria</taxon>
        <taxon>Rhodobacterales</taxon>
        <taxon>Paracoccaceae</taxon>
        <taxon>Paracoccus</taxon>
    </lineage>
</organism>
<dbReference type="OrthoDB" id="9803988at2"/>
<keyword evidence="11" id="KW-1185">Reference proteome</keyword>
<dbReference type="Pfam" id="PF00496">
    <property type="entry name" value="SBP_bac_5"/>
    <property type="match status" value="1"/>
</dbReference>
<dbReference type="Gene3D" id="3.40.190.10">
    <property type="entry name" value="Periplasmic binding protein-like II"/>
    <property type="match status" value="1"/>
</dbReference>
<comment type="subcellular location">
    <subcellularLocation>
        <location evidence="2">Periplasm</location>
    </subcellularLocation>
</comment>
<dbReference type="GO" id="GO:0043190">
    <property type="term" value="C:ATP-binding cassette (ABC) transporter complex"/>
    <property type="evidence" value="ECO:0007669"/>
    <property type="project" value="InterPro"/>
</dbReference>
<dbReference type="PANTHER" id="PTHR30290">
    <property type="entry name" value="PERIPLASMIC BINDING COMPONENT OF ABC TRANSPORTER"/>
    <property type="match status" value="1"/>
</dbReference>
<reference evidence="11" key="1">
    <citation type="submission" date="2018-07" db="EMBL/GenBank/DDBJ databases">
        <title>Genome sequencing of Paracoccus sp. SC2-6.</title>
        <authorList>
            <person name="Heo J."/>
            <person name="Kim S.-J."/>
            <person name="Kwon S.-W."/>
        </authorList>
    </citation>
    <scope>NUCLEOTIDE SEQUENCE [LARGE SCALE GENOMIC DNA]</scope>
    <source>
        <strain evidence="11">SC2-6</strain>
    </source>
</reference>
<gene>
    <name evidence="10" type="ORF">DRW48_00900</name>
</gene>
<keyword evidence="6 8" id="KW-0732">Signal</keyword>
<dbReference type="PIRSF" id="PIRSF002741">
    <property type="entry name" value="MppA"/>
    <property type="match status" value="1"/>
</dbReference>
<evidence type="ECO:0000313" key="11">
    <source>
        <dbReference type="Proteomes" id="UP000252023"/>
    </source>
</evidence>
<feature type="chain" id="PRO_5016600937" description="Glutathione-binding protein GsiB" evidence="8">
    <location>
        <begin position="25"/>
        <end position="509"/>
    </location>
</feature>
<dbReference type="PANTHER" id="PTHR30290:SF32">
    <property type="entry name" value="GLUTATHIONE-BINDING PROTEIN GSIB"/>
    <property type="match status" value="1"/>
</dbReference>
<evidence type="ECO:0000256" key="4">
    <source>
        <dbReference type="ARBA" id="ARBA00017393"/>
    </source>
</evidence>
<evidence type="ECO:0000313" key="10">
    <source>
        <dbReference type="EMBL" id="AXC48448.1"/>
    </source>
</evidence>
<dbReference type="GO" id="GO:0042938">
    <property type="term" value="P:dipeptide transport"/>
    <property type="evidence" value="ECO:0007669"/>
    <property type="project" value="TreeGrafter"/>
</dbReference>
<dbReference type="InterPro" id="IPR039424">
    <property type="entry name" value="SBP_5"/>
</dbReference>
<dbReference type="CDD" id="cd08499">
    <property type="entry name" value="PBP2_Ylib_like"/>
    <property type="match status" value="1"/>
</dbReference>
<keyword evidence="7" id="KW-0574">Periplasm</keyword>
<evidence type="ECO:0000256" key="6">
    <source>
        <dbReference type="ARBA" id="ARBA00022729"/>
    </source>
</evidence>
<evidence type="ECO:0000256" key="3">
    <source>
        <dbReference type="ARBA" id="ARBA00005695"/>
    </source>
</evidence>
<keyword evidence="5" id="KW-0813">Transport</keyword>
<proteinExistence type="inferred from homology"/>
<dbReference type="KEGG" id="pars:DRW48_00900"/>
<dbReference type="AlphaFoldDB" id="A0A344PGE3"/>
<dbReference type="SUPFAM" id="SSF53850">
    <property type="entry name" value="Periplasmic binding protein-like II"/>
    <property type="match status" value="1"/>
</dbReference>
<evidence type="ECO:0000256" key="1">
    <source>
        <dbReference type="ARBA" id="ARBA00003489"/>
    </source>
</evidence>
<sequence length="509" mass="56165">MNLRSILRTTALAASVLLPSALWAKPVTVAVYANLTGLDPANVNDFLSQSSTRLMYQGLFSFDQKMKITPLLAESYEANDDATEFTIKLKSGIKFHDGTDFNAEAVKVNIDRLRDPANNLSRRSLVSMVSDVQVVDDTTVKLILEKPFGAMIASLAHPGAMMISPAALEKHGKEVNRNPVGTGPFKFVSWSADTLEVTKNDDYWKEGLPKVEGVTVKSVPESGARFAMLQTGEAQFVPSFPPELLEAAAKNPKLDVITEDSIFEFYTTMNTTKKPFDDKRVRQAMNYAIDKEAFCKVAFGPGCMPADSIIPPLLSFHAAQTPYPYDPEKAKALLKEAGYENGFETDLWSGSSTEVQRGAQVLQQQLAQVGVKANVMPLESGVATEKIWSVQKPEDATVQMYYTGWSSSTGDADWGIRPLLYSESFPPNLFNVAYYKNDQADAAIKGAIGTAKDEDRAKFYAEAQKIVWDDAPWIFLSVPKNYSAKQKALSGVYIQPDRMFVVEEAEFTE</sequence>
<dbReference type="Gene3D" id="3.90.76.10">
    <property type="entry name" value="Dipeptide-binding Protein, Domain 1"/>
    <property type="match status" value="1"/>
</dbReference>
<dbReference type="Proteomes" id="UP000252023">
    <property type="component" value="Chromosome"/>
</dbReference>
<dbReference type="RefSeq" id="WP_114074768.1">
    <property type="nucleotide sequence ID" value="NZ_CP030918.1"/>
</dbReference>
<dbReference type="EMBL" id="CP030918">
    <property type="protein sequence ID" value="AXC48448.1"/>
    <property type="molecule type" value="Genomic_DNA"/>
</dbReference>
<dbReference type="GO" id="GO:0030288">
    <property type="term" value="C:outer membrane-bounded periplasmic space"/>
    <property type="evidence" value="ECO:0007669"/>
    <property type="project" value="TreeGrafter"/>
</dbReference>
<evidence type="ECO:0000259" key="9">
    <source>
        <dbReference type="Pfam" id="PF00496"/>
    </source>
</evidence>
<evidence type="ECO:0000256" key="7">
    <source>
        <dbReference type="ARBA" id="ARBA00022764"/>
    </source>
</evidence>
<accession>A0A344PGE3</accession>
<dbReference type="InterPro" id="IPR000914">
    <property type="entry name" value="SBP_5_dom"/>
</dbReference>
<comment type="similarity">
    <text evidence="3">Belongs to the bacterial solute-binding protein 5 family.</text>
</comment>